<evidence type="ECO:0000256" key="1">
    <source>
        <dbReference type="SAM" id="MobiDB-lite"/>
    </source>
</evidence>
<sequence>MPDVFVNPYTFVGFPATPTEHRRQAPAGHDRIASDRYSGTIEVTITACSPLLLRNVHADESGAQGNVPTSRFPRRNFPESGNETQPFVPGSSLAGAVRSVHEILAGGCLRVFDGDFVPGYRDRARSRDASWKLLRIVTVDDDGRPLTVQTCQEAVWIPAPAAAAVLGDHSQVRTGAHLRVDGTPEKVTFGRAGANSVQVSRLEIKNPQDMTAPSAQDPARGDSVLLVSPPGTRKKALKDGDRLRLDKNGKPIPGGYFVAAGRLASEPLPAIVSDDAWQGYRAAAAGADDVRQDDTVPKHDAASVPVRHPDGRLMGYRFRVRRRLYPSQVVWARYRHAGGGVEVLELAVSAIWRRPGRGAASTRVPPHLLACRSADDLCPTCRVFGSVDPNGRDSAQAEQRAYRGHVRFGDAAPVSIAGMTTVHLPPLGAPRPGAGQAYLDTDLDQFEAADQDELGYREWGSSADNKSNRQLRGRKQYWLTGQAGRRPYFRATEHKPGAFHQEHAGSSMLSTAESVNAESVFQARVTVENLSAVELGGVVAALDPALLFAALGNPGKSTDDQYGWHLGGGAPLGFGTVSTDVVVDVARPGTRYLGVPEEAPLNAESAVAAFVAAHPWKTARPLRNVWPHARAALRLDRAEPELVWYPPARELSPQSRPSPADLKPSFEFWKYSDGASDRNQENPLAYFPTAGDDDVQIERRTRPVPRPGQDGGRRR</sequence>
<proteinExistence type="predicted"/>
<feature type="region of interest" description="Disordered" evidence="1">
    <location>
        <begin position="209"/>
        <end position="236"/>
    </location>
</feature>
<feature type="region of interest" description="Disordered" evidence="1">
    <location>
        <begin position="61"/>
        <end position="84"/>
    </location>
</feature>
<dbReference type="EMBL" id="JBHSFI010000003">
    <property type="protein sequence ID" value="MFC4627995.1"/>
    <property type="molecule type" value="Genomic_DNA"/>
</dbReference>
<gene>
    <name evidence="2" type="ORF">ACFO6V_07115</name>
</gene>
<protein>
    <submittedName>
        <fullName evidence="2">TIGR03986 family CRISPR-associated RAMP protein</fullName>
    </submittedName>
</protein>
<name>A0ABV9HGQ5_9MICO</name>
<evidence type="ECO:0000313" key="2">
    <source>
        <dbReference type="EMBL" id="MFC4627995.1"/>
    </source>
</evidence>
<accession>A0ABV9HGQ5</accession>
<evidence type="ECO:0000313" key="3">
    <source>
        <dbReference type="Proteomes" id="UP001596011"/>
    </source>
</evidence>
<reference evidence="3" key="1">
    <citation type="journal article" date="2019" name="Int. J. Syst. Evol. Microbiol.">
        <title>The Global Catalogue of Microorganisms (GCM) 10K type strain sequencing project: providing services to taxonomists for standard genome sequencing and annotation.</title>
        <authorList>
            <consortium name="The Broad Institute Genomics Platform"/>
            <consortium name="The Broad Institute Genome Sequencing Center for Infectious Disease"/>
            <person name="Wu L."/>
            <person name="Ma J."/>
        </authorList>
    </citation>
    <scope>NUCLEOTIDE SEQUENCE [LARGE SCALE GENOMIC DNA]</scope>
    <source>
        <strain evidence="3">CCUG 42722</strain>
    </source>
</reference>
<keyword evidence="3" id="KW-1185">Reference proteome</keyword>
<dbReference type="RefSeq" id="WP_377133652.1">
    <property type="nucleotide sequence ID" value="NZ_JBHSFI010000003.1"/>
</dbReference>
<dbReference type="NCBIfam" id="TIGR03986">
    <property type="entry name" value="TIGR03986 family CRISPR-associated RAMP protein"/>
    <property type="match status" value="1"/>
</dbReference>
<comment type="caution">
    <text evidence="2">The sequence shown here is derived from an EMBL/GenBank/DDBJ whole genome shotgun (WGS) entry which is preliminary data.</text>
</comment>
<organism evidence="2 3">
    <name type="scientific">Promicromonospora alba</name>
    <dbReference type="NCBI Taxonomy" id="1616110"/>
    <lineage>
        <taxon>Bacteria</taxon>
        <taxon>Bacillati</taxon>
        <taxon>Actinomycetota</taxon>
        <taxon>Actinomycetes</taxon>
        <taxon>Micrococcales</taxon>
        <taxon>Promicromonosporaceae</taxon>
        <taxon>Promicromonospora</taxon>
    </lineage>
</organism>
<dbReference type="Proteomes" id="UP001596011">
    <property type="component" value="Unassembled WGS sequence"/>
</dbReference>
<dbReference type="InterPro" id="IPR023825">
    <property type="entry name" value="CRISPR-assoc_RAMP_BGP1436"/>
</dbReference>
<feature type="region of interest" description="Disordered" evidence="1">
    <location>
        <begin position="672"/>
        <end position="715"/>
    </location>
</feature>